<dbReference type="SUPFAM" id="SSF88723">
    <property type="entry name" value="PIN domain-like"/>
    <property type="match status" value="1"/>
</dbReference>
<organism evidence="6 7">
    <name type="scientific">Micromonospora maritima</name>
    <dbReference type="NCBI Taxonomy" id="986711"/>
    <lineage>
        <taxon>Bacteria</taxon>
        <taxon>Bacillati</taxon>
        <taxon>Actinomycetota</taxon>
        <taxon>Actinomycetes</taxon>
        <taxon>Micromonosporales</taxon>
        <taxon>Micromonosporaceae</taxon>
        <taxon>Micromonospora</taxon>
    </lineage>
</organism>
<name>A0ABW7ZCX9_9ACTN</name>
<evidence type="ECO:0000313" key="7">
    <source>
        <dbReference type="Proteomes" id="UP001612812"/>
    </source>
</evidence>
<protein>
    <submittedName>
        <fullName evidence="6">PIN domain-containing protein</fullName>
    </submittedName>
</protein>
<keyword evidence="3" id="KW-0378">Hydrolase</keyword>
<gene>
    <name evidence="6" type="ORF">ACIBP4_00185</name>
</gene>
<keyword evidence="2" id="KW-0479">Metal-binding</keyword>
<comment type="caution">
    <text evidence="6">The sequence shown here is derived from an EMBL/GenBank/DDBJ whole genome shotgun (WGS) entry which is preliminary data.</text>
</comment>
<reference evidence="6 7" key="1">
    <citation type="submission" date="2024-10" db="EMBL/GenBank/DDBJ databases">
        <title>The Natural Products Discovery Center: Release of the First 8490 Sequenced Strains for Exploring Actinobacteria Biosynthetic Diversity.</title>
        <authorList>
            <person name="Kalkreuter E."/>
            <person name="Kautsar S.A."/>
            <person name="Yang D."/>
            <person name="Bader C.D."/>
            <person name="Teijaro C.N."/>
            <person name="Fluegel L."/>
            <person name="Davis C.M."/>
            <person name="Simpson J.R."/>
            <person name="Lauterbach L."/>
            <person name="Steele A.D."/>
            <person name="Gui C."/>
            <person name="Meng S."/>
            <person name="Li G."/>
            <person name="Viehrig K."/>
            <person name="Ye F."/>
            <person name="Su P."/>
            <person name="Kiefer A.F."/>
            <person name="Nichols A."/>
            <person name="Cepeda A.J."/>
            <person name="Yan W."/>
            <person name="Fan B."/>
            <person name="Jiang Y."/>
            <person name="Adhikari A."/>
            <person name="Zheng C.-J."/>
            <person name="Schuster L."/>
            <person name="Cowan T.M."/>
            <person name="Smanski M.J."/>
            <person name="Chevrette M.G."/>
            <person name="De Carvalho L.P.S."/>
            <person name="Shen B."/>
        </authorList>
    </citation>
    <scope>NUCLEOTIDE SEQUENCE [LARGE SCALE GENOMIC DNA]</scope>
    <source>
        <strain evidence="6 7">NPDC049845</strain>
    </source>
</reference>
<dbReference type="Gene3D" id="3.40.50.1010">
    <property type="entry name" value="5'-nuclease"/>
    <property type="match status" value="1"/>
</dbReference>
<evidence type="ECO:0000256" key="2">
    <source>
        <dbReference type="ARBA" id="ARBA00022723"/>
    </source>
</evidence>
<proteinExistence type="predicted"/>
<evidence type="ECO:0000256" key="1">
    <source>
        <dbReference type="ARBA" id="ARBA00022722"/>
    </source>
</evidence>
<keyword evidence="7" id="KW-1185">Reference proteome</keyword>
<dbReference type="InterPro" id="IPR029060">
    <property type="entry name" value="PIN-like_dom_sf"/>
</dbReference>
<keyword evidence="4" id="KW-0460">Magnesium</keyword>
<dbReference type="InterPro" id="IPR002716">
    <property type="entry name" value="PIN_dom"/>
</dbReference>
<dbReference type="RefSeq" id="WP_396769809.1">
    <property type="nucleotide sequence ID" value="NZ_JBITLA010000007.1"/>
</dbReference>
<keyword evidence="1" id="KW-0540">Nuclease</keyword>
<sequence>MWNFLRSGQNGGRAVADLEELVQELDRLAGGLPADPVVAASSYLMWVERAERRLLAIYQNFAIPRHLHSDRYWRIRTLDVLTSRPMPLIVAEIEMQKRHLEELLAQLRHYISMLALPAEHWIIVLDTNVYVHGRLFHEVEWHREIGVRRASVVMPLVVLDELDRIKDRDPEFGRRARSVLRALDNITRDREWLAPIQLRQNVSLQLVDEPAGHQRQQGQDDEIVRQAGYFAQLNDGRLKLLTRDRGMRLRAQAAGLTSHTLPEHLERIRATTS</sequence>
<dbReference type="EMBL" id="JBITLE010000001">
    <property type="protein sequence ID" value="MFI7260713.1"/>
    <property type="molecule type" value="Genomic_DNA"/>
</dbReference>
<accession>A0ABW7ZCX9</accession>
<dbReference type="Proteomes" id="UP001612812">
    <property type="component" value="Unassembled WGS sequence"/>
</dbReference>
<dbReference type="Pfam" id="PF13638">
    <property type="entry name" value="PIN_4"/>
    <property type="match status" value="1"/>
</dbReference>
<evidence type="ECO:0000256" key="4">
    <source>
        <dbReference type="ARBA" id="ARBA00022842"/>
    </source>
</evidence>
<evidence type="ECO:0000256" key="3">
    <source>
        <dbReference type="ARBA" id="ARBA00022801"/>
    </source>
</evidence>
<evidence type="ECO:0000313" key="6">
    <source>
        <dbReference type="EMBL" id="MFI7260713.1"/>
    </source>
</evidence>
<feature type="domain" description="PIN" evidence="5">
    <location>
        <begin position="123"/>
        <end position="259"/>
    </location>
</feature>
<evidence type="ECO:0000259" key="5">
    <source>
        <dbReference type="Pfam" id="PF13638"/>
    </source>
</evidence>